<proteinExistence type="predicted"/>
<accession>A0A812UNY5</accession>
<name>A0A812UNY5_9DINO</name>
<dbReference type="InterPro" id="IPR005821">
    <property type="entry name" value="Ion_trans_dom"/>
</dbReference>
<dbReference type="Gene3D" id="1.10.287.70">
    <property type="match status" value="1"/>
</dbReference>
<dbReference type="Pfam" id="PF00520">
    <property type="entry name" value="Ion_trans"/>
    <property type="match status" value="1"/>
</dbReference>
<dbReference type="InterPro" id="IPR051413">
    <property type="entry name" value="K/Na_HCN_channel"/>
</dbReference>
<comment type="caution">
    <text evidence="8">The sequence shown here is derived from an EMBL/GenBank/DDBJ whole genome shotgun (WGS) entry which is preliminary data.</text>
</comment>
<dbReference type="Proteomes" id="UP000604046">
    <property type="component" value="Unassembled WGS sequence"/>
</dbReference>
<dbReference type="PANTHER" id="PTHR45689">
    <property type="entry name" value="I[[H]] CHANNEL, ISOFORM E"/>
    <property type="match status" value="1"/>
</dbReference>
<dbReference type="GO" id="GO:0005249">
    <property type="term" value="F:voltage-gated potassium channel activity"/>
    <property type="evidence" value="ECO:0007669"/>
    <property type="project" value="TreeGrafter"/>
</dbReference>
<feature type="transmembrane region" description="Helical" evidence="6">
    <location>
        <begin position="414"/>
        <end position="438"/>
    </location>
</feature>
<keyword evidence="9" id="KW-1185">Reference proteome</keyword>
<feature type="transmembrane region" description="Helical" evidence="6">
    <location>
        <begin position="191"/>
        <end position="209"/>
    </location>
</feature>
<feature type="transmembrane region" description="Helical" evidence="6">
    <location>
        <begin position="269"/>
        <end position="294"/>
    </location>
</feature>
<reference evidence="8" key="1">
    <citation type="submission" date="2021-02" db="EMBL/GenBank/DDBJ databases">
        <authorList>
            <person name="Dougan E. K."/>
            <person name="Rhodes N."/>
            <person name="Thang M."/>
            <person name="Chan C."/>
        </authorList>
    </citation>
    <scope>NUCLEOTIDE SEQUENCE</scope>
</reference>
<dbReference type="OrthoDB" id="421226at2759"/>
<evidence type="ECO:0000256" key="6">
    <source>
        <dbReference type="SAM" id="Phobius"/>
    </source>
</evidence>
<feature type="domain" description="Ion transport" evidence="7">
    <location>
        <begin position="195"/>
        <end position="440"/>
    </location>
</feature>
<evidence type="ECO:0000313" key="9">
    <source>
        <dbReference type="Proteomes" id="UP000604046"/>
    </source>
</evidence>
<dbReference type="GO" id="GO:0035725">
    <property type="term" value="P:sodium ion transmembrane transport"/>
    <property type="evidence" value="ECO:0007669"/>
    <property type="project" value="TreeGrafter"/>
</dbReference>
<dbReference type="EMBL" id="CAJNDS010002765">
    <property type="protein sequence ID" value="CAE7589521.1"/>
    <property type="molecule type" value="Genomic_DNA"/>
</dbReference>
<dbReference type="AlphaFoldDB" id="A0A812UNY5"/>
<evidence type="ECO:0000256" key="3">
    <source>
        <dbReference type="ARBA" id="ARBA00022989"/>
    </source>
</evidence>
<keyword evidence="4 6" id="KW-0472">Membrane</keyword>
<feature type="transmembrane region" description="Helical" evidence="6">
    <location>
        <begin position="339"/>
        <end position="360"/>
    </location>
</feature>
<evidence type="ECO:0000256" key="1">
    <source>
        <dbReference type="ARBA" id="ARBA00004141"/>
    </source>
</evidence>
<dbReference type="GO" id="GO:0003254">
    <property type="term" value="P:regulation of membrane depolarization"/>
    <property type="evidence" value="ECO:0007669"/>
    <property type="project" value="TreeGrafter"/>
</dbReference>
<dbReference type="GO" id="GO:0098855">
    <property type="term" value="C:HCN channel complex"/>
    <property type="evidence" value="ECO:0007669"/>
    <property type="project" value="TreeGrafter"/>
</dbReference>
<dbReference type="SUPFAM" id="SSF81324">
    <property type="entry name" value="Voltage-gated potassium channels"/>
    <property type="match status" value="1"/>
</dbReference>
<keyword evidence="3 6" id="KW-1133">Transmembrane helix</keyword>
<evidence type="ECO:0000256" key="2">
    <source>
        <dbReference type="ARBA" id="ARBA00022692"/>
    </source>
</evidence>
<sequence>MASLAATAFQPSTWSSSPKASKGSTPFDDVLKVQLEALHQTLREQHVNETEQLRNSVVLLQRQIQLLSGEGDVESKESKPSVDGQDAGSAEKGVDDSTPVEKWADFVSKLLMRDALFDPDDELCRPMLLGQDLLKMHPSWNIAFQEASRIASRGQNFRTTIMTAASTLRMNDALRDEDSHLQRLVVGPRSMFQLFWSIIGSIFIIWDLVTIPLEMFDVPKFIEFLSEVGKVSLTYWALDMPTNLIFGREIKGKLEMRPSVLLRLYLKSWFALDVVVIFIDVMLLVLEGILSAGFRSARFLRTLRLLRLLRLVRVAKLQQALSLVANRLLSAHAFMVMKVVAGLVMILAINHLIACCWYGIGTVELDGKSWIVQAEIGSEFTEAYAASIHWALTQFTPATNNIAPDNALERFFSVWVILLAMGVFSSFISSITSTVSSLRTAREEQFKQQSKLLRFFNERNLSIDLYGQVQESIRKQGVFEVRLKEADVNLIQNIPERLKMQLHDEMFASPLYCLGMWPTWSQTRDQPFFRNLCHQGMTENVATPTQDAFMSATSCTCAYVLQSGSMRYLAKQKTNSQIMDMIRQKIDPSAVLCLPSLWADWQHRGRLTAEYGTCYYIKIDAEKFCSIATQYGGPLWQYLQIFGILLIGAVDNRDELGMWVSDLGFEENELDRIVMRAQRIAAIMNAHADGEILVASSASEHLFLSEGRKPSNLKSVEL</sequence>
<protein>
    <submittedName>
        <fullName evidence="8">KCNH2 protein</fullName>
    </submittedName>
</protein>
<evidence type="ECO:0000313" key="8">
    <source>
        <dbReference type="EMBL" id="CAE7589521.1"/>
    </source>
</evidence>
<comment type="subcellular location">
    <subcellularLocation>
        <location evidence="1">Membrane</location>
        <topology evidence="1">Multi-pass membrane protein</topology>
    </subcellularLocation>
</comment>
<organism evidence="8 9">
    <name type="scientific">Symbiodinium natans</name>
    <dbReference type="NCBI Taxonomy" id="878477"/>
    <lineage>
        <taxon>Eukaryota</taxon>
        <taxon>Sar</taxon>
        <taxon>Alveolata</taxon>
        <taxon>Dinophyceae</taxon>
        <taxon>Suessiales</taxon>
        <taxon>Symbiodiniaceae</taxon>
        <taxon>Symbiodinium</taxon>
    </lineage>
</organism>
<keyword evidence="2 6" id="KW-0812">Transmembrane</keyword>
<evidence type="ECO:0000259" key="7">
    <source>
        <dbReference type="Pfam" id="PF00520"/>
    </source>
</evidence>
<feature type="region of interest" description="Disordered" evidence="5">
    <location>
        <begin position="1"/>
        <end position="25"/>
    </location>
</feature>
<feature type="region of interest" description="Disordered" evidence="5">
    <location>
        <begin position="69"/>
        <end position="96"/>
    </location>
</feature>
<evidence type="ECO:0000256" key="5">
    <source>
        <dbReference type="SAM" id="MobiDB-lite"/>
    </source>
</evidence>
<evidence type="ECO:0000256" key="4">
    <source>
        <dbReference type="ARBA" id="ARBA00023136"/>
    </source>
</evidence>
<gene>
    <name evidence="8" type="primary">KCNH2</name>
    <name evidence="8" type="ORF">SNAT2548_LOCUS33582</name>
</gene>
<dbReference type="PANTHER" id="PTHR45689:SF5">
    <property type="entry name" value="I[[H]] CHANNEL, ISOFORM E"/>
    <property type="match status" value="1"/>
</dbReference>
<feature type="compositionally biased region" description="Polar residues" evidence="5">
    <location>
        <begin position="9"/>
        <end position="24"/>
    </location>
</feature>